<organism evidence="2 3">
    <name type="scientific">Oryza meyeriana var. granulata</name>
    <dbReference type="NCBI Taxonomy" id="110450"/>
    <lineage>
        <taxon>Eukaryota</taxon>
        <taxon>Viridiplantae</taxon>
        <taxon>Streptophyta</taxon>
        <taxon>Embryophyta</taxon>
        <taxon>Tracheophyta</taxon>
        <taxon>Spermatophyta</taxon>
        <taxon>Magnoliopsida</taxon>
        <taxon>Liliopsida</taxon>
        <taxon>Poales</taxon>
        <taxon>Poaceae</taxon>
        <taxon>BOP clade</taxon>
        <taxon>Oryzoideae</taxon>
        <taxon>Oryzeae</taxon>
        <taxon>Oryzinae</taxon>
        <taxon>Oryza</taxon>
        <taxon>Oryza meyeriana</taxon>
    </lineage>
</organism>
<feature type="compositionally biased region" description="Low complexity" evidence="1">
    <location>
        <begin position="277"/>
        <end position="286"/>
    </location>
</feature>
<comment type="caution">
    <text evidence="2">The sequence shown here is derived from an EMBL/GenBank/DDBJ whole genome shotgun (WGS) entry which is preliminary data.</text>
</comment>
<protein>
    <submittedName>
        <fullName evidence="2">Uncharacterized protein</fullName>
    </submittedName>
</protein>
<dbReference type="Proteomes" id="UP000479710">
    <property type="component" value="Unassembled WGS sequence"/>
</dbReference>
<feature type="compositionally biased region" description="Basic residues" evidence="1">
    <location>
        <begin position="213"/>
        <end position="222"/>
    </location>
</feature>
<feature type="region of interest" description="Disordered" evidence="1">
    <location>
        <begin position="192"/>
        <end position="251"/>
    </location>
</feature>
<feature type="region of interest" description="Disordered" evidence="1">
    <location>
        <begin position="268"/>
        <end position="294"/>
    </location>
</feature>
<feature type="compositionally biased region" description="Basic and acidic residues" evidence="1">
    <location>
        <begin position="237"/>
        <end position="248"/>
    </location>
</feature>
<feature type="compositionally biased region" description="Basic residues" evidence="1">
    <location>
        <begin position="327"/>
        <end position="336"/>
    </location>
</feature>
<evidence type="ECO:0000313" key="2">
    <source>
        <dbReference type="EMBL" id="KAF0932309.1"/>
    </source>
</evidence>
<sequence length="336" mass="35505">MKNGGWRRNGRCQARLTLGSGVHWGDDVDAEPPAASTGRDTAAVATTRARRRWSRGAGQRRLAVARQRLRGRGDAEEEAQLGAAKDDDGCSTETRRGRRGAAMHWNQTAATTARQRQLGAEPGGGGTAQRVADAGGDDWRRGRPRQATGAAEGRRWASGRLGRVLPQHLGVTERRPSMVEVAAWLGRAQAAAGRAAARAEGEQGGGATTRGGVARRGRRRRGRGSDGARAVAAGQAGKRENETRESHLRARGGGIVAEEAVLEREWARERRRRGGVRSRVGGQAVATRGRGGVGWASAARAVGERVTQAGAGAVQAGLGEERSQGARPRRWRGSAG</sequence>
<gene>
    <name evidence="2" type="ORF">E2562_009568</name>
</gene>
<keyword evidence="3" id="KW-1185">Reference proteome</keyword>
<feature type="compositionally biased region" description="Low complexity" evidence="1">
    <location>
        <begin position="37"/>
        <end position="47"/>
    </location>
</feature>
<feature type="compositionally biased region" description="Low complexity" evidence="1">
    <location>
        <begin position="55"/>
        <end position="66"/>
    </location>
</feature>
<accession>A0A6G1F649</accession>
<dbReference type="AlphaFoldDB" id="A0A6G1F649"/>
<reference evidence="2 3" key="1">
    <citation type="submission" date="2019-11" db="EMBL/GenBank/DDBJ databases">
        <title>Whole genome sequence of Oryza granulata.</title>
        <authorList>
            <person name="Li W."/>
        </authorList>
    </citation>
    <scope>NUCLEOTIDE SEQUENCE [LARGE SCALE GENOMIC DNA]</scope>
    <source>
        <strain evidence="3">cv. Menghai</strain>
        <tissue evidence="2">Leaf</tissue>
    </source>
</reference>
<name>A0A6G1F649_9ORYZ</name>
<proteinExistence type="predicted"/>
<dbReference type="EMBL" id="SPHZ02000001">
    <property type="protein sequence ID" value="KAF0932309.1"/>
    <property type="molecule type" value="Genomic_DNA"/>
</dbReference>
<feature type="compositionally biased region" description="Polar residues" evidence="1">
    <location>
        <begin position="105"/>
        <end position="115"/>
    </location>
</feature>
<feature type="region of interest" description="Disordered" evidence="1">
    <location>
        <begin position="21"/>
        <end position="156"/>
    </location>
</feature>
<evidence type="ECO:0000313" key="3">
    <source>
        <dbReference type="Proteomes" id="UP000479710"/>
    </source>
</evidence>
<evidence type="ECO:0000256" key="1">
    <source>
        <dbReference type="SAM" id="MobiDB-lite"/>
    </source>
</evidence>
<feature type="region of interest" description="Disordered" evidence="1">
    <location>
        <begin position="313"/>
        <end position="336"/>
    </location>
</feature>